<proteinExistence type="predicted"/>
<feature type="compositionally biased region" description="Polar residues" evidence="1">
    <location>
        <begin position="180"/>
        <end position="189"/>
    </location>
</feature>
<keyword evidence="2" id="KW-0732">Signal</keyword>
<evidence type="ECO:0000313" key="3">
    <source>
        <dbReference type="WBParaSite" id="ECPE_0001498601-mRNA-1"/>
    </source>
</evidence>
<dbReference type="AlphaFoldDB" id="A0A183B6W1"/>
<reference evidence="3" key="1">
    <citation type="submission" date="2016-06" db="UniProtKB">
        <authorList>
            <consortium name="WormBaseParasite"/>
        </authorList>
    </citation>
    <scope>IDENTIFICATION</scope>
</reference>
<feature type="chain" id="PRO_5012972399" evidence="2">
    <location>
        <begin position="16"/>
        <end position="322"/>
    </location>
</feature>
<protein>
    <submittedName>
        <fullName evidence="3">Pecanex-like protein</fullName>
    </submittedName>
</protein>
<organism evidence="3">
    <name type="scientific">Echinostoma caproni</name>
    <dbReference type="NCBI Taxonomy" id="27848"/>
    <lineage>
        <taxon>Eukaryota</taxon>
        <taxon>Metazoa</taxon>
        <taxon>Spiralia</taxon>
        <taxon>Lophotrochozoa</taxon>
        <taxon>Platyhelminthes</taxon>
        <taxon>Trematoda</taxon>
        <taxon>Digenea</taxon>
        <taxon>Plagiorchiida</taxon>
        <taxon>Echinostomata</taxon>
        <taxon>Echinostomatoidea</taxon>
        <taxon>Echinostomatidae</taxon>
        <taxon>Echinostoma</taxon>
    </lineage>
</organism>
<evidence type="ECO:0000256" key="1">
    <source>
        <dbReference type="SAM" id="MobiDB-lite"/>
    </source>
</evidence>
<accession>A0A183B6W1</accession>
<feature type="compositionally biased region" description="Low complexity" evidence="1">
    <location>
        <begin position="170"/>
        <end position="179"/>
    </location>
</feature>
<name>A0A183B6W1_9TREM</name>
<sequence>LWFMLLPSYLASIYASTVEPCSMSNPDRPLNALNDALSQAVLLAFRLRNHRMTCHDQVMMRIVLVLVYQHRPSDIDLSALLNPKLWNSSSTALVNLIFKTFEKECQEKERLQMERTHHLAVHGHRRSASLTHEPPESKHNQVQGNATDSADRGEGCVGESSLVLTHRRSSSTTATSLASPVSNSLAQNKSETDSGLLVSTVGDDSTLDENGEQSNDPILSTLADYQENNLGETLAKQMERMSVTGKKAPLASVNELDLGYSTLHRPETVDLRSSLTSTLRATDLTPSPGFGECLAFGADNPTRSCLSEYILRHHHNRVCSLP</sequence>
<feature type="signal peptide" evidence="2">
    <location>
        <begin position="1"/>
        <end position="15"/>
    </location>
</feature>
<evidence type="ECO:0000256" key="2">
    <source>
        <dbReference type="SAM" id="SignalP"/>
    </source>
</evidence>
<dbReference type="WBParaSite" id="ECPE_0001498601-mRNA-1">
    <property type="protein sequence ID" value="ECPE_0001498601-mRNA-1"/>
    <property type="gene ID" value="ECPE_0001498601"/>
</dbReference>
<feature type="region of interest" description="Disordered" evidence="1">
    <location>
        <begin position="120"/>
        <end position="217"/>
    </location>
</feature>